<accession>A0A2W7QDS1</accession>
<dbReference type="RefSeq" id="WP_111323369.1">
    <property type="nucleotide sequence ID" value="NZ_QKZT01000034.1"/>
</dbReference>
<name>A0A2W7QDS1_9BACT</name>
<reference evidence="2 3" key="1">
    <citation type="submission" date="2018-06" db="EMBL/GenBank/DDBJ databases">
        <title>Genomic Encyclopedia of Archaeal and Bacterial Type Strains, Phase II (KMG-II): from individual species to whole genera.</title>
        <authorList>
            <person name="Goeker M."/>
        </authorList>
    </citation>
    <scope>NUCLEOTIDE SEQUENCE [LARGE SCALE GENOMIC DNA]</scope>
    <source>
        <strain evidence="2 3">DSM 19830</strain>
    </source>
</reference>
<evidence type="ECO:0008006" key="4">
    <source>
        <dbReference type="Google" id="ProtNLM"/>
    </source>
</evidence>
<keyword evidence="3" id="KW-1185">Reference proteome</keyword>
<sequence length="140" mass="16649">MKKWIKERLDYWDLKSFFGTVVFISICLYGIYYYSDIRERFRQTDLETFKGHTTGEIISIEPIVRNKQTKWKGTEIYTDSYKIRYTYTVNGLSFEKTGFIQLSPKNENLLTSILERKTTDTFEIHFDLDDPDKSILAVLD</sequence>
<dbReference type="Proteomes" id="UP000248882">
    <property type="component" value="Unassembled WGS sequence"/>
</dbReference>
<keyword evidence="1" id="KW-0812">Transmembrane</keyword>
<gene>
    <name evidence="2" type="ORF">LV85_04344</name>
</gene>
<proteinExistence type="predicted"/>
<evidence type="ECO:0000256" key="1">
    <source>
        <dbReference type="SAM" id="Phobius"/>
    </source>
</evidence>
<keyword evidence="1" id="KW-1133">Transmembrane helix</keyword>
<evidence type="ECO:0000313" key="3">
    <source>
        <dbReference type="Proteomes" id="UP000248882"/>
    </source>
</evidence>
<keyword evidence="1" id="KW-0472">Membrane</keyword>
<dbReference type="AlphaFoldDB" id="A0A2W7QDS1"/>
<dbReference type="EMBL" id="QKZT01000034">
    <property type="protein sequence ID" value="PZX46323.1"/>
    <property type="molecule type" value="Genomic_DNA"/>
</dbReference>
<comment type="caution">
    <text evidence="2">The sequence shown here is derived from an EMBL/GenBank/DDBJ whole genome shotgun (WGS) entry which is preliminary data.</text>
</comment>
<feature type="transmembrane region" description="Helical" evidence="1">
    <location>
        <begin position="12"/>
        <end position="34"/>
    </location>
</feature>
<protein>
    <recommendedName>
        <fullName evidence="4">DUF3592 domain-containing protein</fullName>
    </recommendedName>
</protein>
<dbReference type="OrthoDB" id="9852754at2"/>
<organism evidence="2 3">
    <name type="scientific">Algoriphagus chordae</name>
    <dbReference type="NCBI Taxonomy" id="237019"/>
    <lineage>
        <taxon>Bacteria</taxon>
        <taxon>Pseudomonadati</taxon>
        <taxon>Bacteroidota</taxon>
        <taxon>Cytophagia</taxon>
        <taxon>Cytophagales</taxon>
        <taxon>Cyclobacteriaceae</taxon>
        <taxon>Algoriphagus</taxon>
    </lineage>
</organism>
<evidence type="ECO:0000313" key="2">
    <source>
        <dbReference type="EMBL" id="PZX46323.1"/>
    </source>
</evidence>